<sequence>MKTVPLGHTGIQVPVLAMGAASLGSIYHPVSQLQANETVATALSHGVNYFDVAPYYGLTKAETALGAALKGVRRQSYTLATKVGRYGDSLWDFSREATLRSVEESLSRLGCDYIDVIQCHDIEYGDMTQLLNEALPTLRELRDSGVVRHIGITGYDLPLLERVACEQKVDTVMAYCTWTLQDRRLGAVAQRLNEAGIGVLNASPLSMGLLTRSGAPDWHPAHDDVQRVCRSVSELCDSYGVNIAQIALQFALTTAAEHGIASTVIGTASAENMLDNVRWSEQPLDPELLDNINALMAPVLNIGWDVLPGNGGKAQK</sequence>
<name>A0A0F6TTX6_CITAM</name>
<dbReference type="EMBL" id="CP011132">
    <property type="protein sequence ID" value="AKE58516.1"/>
    <property type="molecule type" value="Genomic_DNA"/>
</dbReference>
<dbReference type="GO" id="GO:0010349">
    <property type="term" value="F:L-galactose dehydrogenase activity"/>
    <property type="evidence" value="ECO:0007669"/>
    <property type="project" value="InterPro"/>
</dbReference>
<proteinExistence type="predicted"/>
<reference evidence="2 3" key="1">
    <citation type="journal article" date="2013" name="Appl. Microbiol. Biotechnol.">
        <title>Glycerol assimilation and production of 1,3-propanediol by Citrobacter amalonaticus Y19.</title>
        <authorList>
            <person name="Ainala S.K."/>
            <person name="Ashok S."/>
            <person name="Ko Y."/>
            <person name="Park S."/>
        </authorList>
    </citation>
    <scope>NUCLEOTIDE SEQUENCE [LARGE SCALE GENOMIC DNA]</scope>
    <source>
        <strain evidence="2 3">Y19</strain>
    </source>
</reference>
<dbReference type="HOGENOM" id="CLU_023205_2_3_6"/>
<dbReference type="Proteomes" id="UP000034085">
    <property type="component" value="Chromosome"/>
</dbReference>
<dbReference type="KEGG" id="cama:F384_04825"/>
<gene>
    <name evidence="2" type="ORF">F384_04825</name>
</gene>
<dbReference type="InterPro" id="IPR044479">
    <property type="entry name" value="LGALDH-like"/>
</dbReference>
<dbReference type="SUPFAM" id="SSF51430">
    <property type="entry name" value="NAD(P)-linked oxidoreductase"/>
    <property type="match status" value="1"/>
</dbReference>
<dbReference type="GO" id="GO:0070485">
    <property type="term" value="P:dehydro-D-arabinono-1,4-lactone biosynthetic process"/>
    <property type="evidence" value="ECO:0007669"/>
    <property type="project" value="TreeGrafter"/>
</dbReference>
<evidence type="ECO:0000259" key="1">
    <source>
        <dbReference type="Pfam" id="PF00248"/>
    </source>
</evidence>
<accession>A0A0F6TTX6</accession>
<dbReference type="PANTHER" id="PTHR42686">
    <property type="entry name" value="GH17980P-RELATED"/>
    <property type="match status" value="1"/>
</dbReference>
<dbReference type="Gene3D" id="3.20.20.100">
    <property type="entry name" value="NADP-dependent oxidoreductase domain"/>
    <property type="match status" value="1"/>
</dbReference>
<dbReference type="InterPro" id="IPR020471">
    <property type="entry name" value="AKR"/>
</dbReference>
<feature type="domain" description="NADP-dependent oxidoreductase" evidence="1">
    <location>
        <begin position="16"/>
        <end position="295"/>
    </location>
</feature>
<dbReference type="OrthoDB" id="9768851at2"/>
<dbReference type="InterPro" id="IPR023210">
    <property type="entry name" value="NADP_OxRdtase_dom"/>
</dbReference>
<dbReference type="PRINTS" id="PR00069">
    <property type="entry name" value="ALDKETRDTASE"/>
</dbReference>
<organism evidence="2 3">
    <name type="scientific">Citrobacter amalonaticus Y19</name>
    <dbReference type="NCBI Taxonomy" id="1261127"/>
    <lineage>
        <taxon>Bacteria</taxon>
        <taxon>Pseudomonadati</taxon>
        <taxon>Pseudomonadota</taxon>
        <taxon>Gammaproteobacteria</taxon>
        <taxon>Enterobacterales</taxon>
        <taxon>Enterobacteriaceae</taxon>
        <taxon>Citrobacter</taxon>
    </lineage>
</organism>
<dbReference type="AlphaFoldDB" id="A0A0F6TTX6"/>
<dbReference type="GO" id="GO:0045290">
    <property type="term" value="F:D-arabinose 1-dehydrogenase [NAD(P)+] activity"/>
    <property type="evidence" value="ECO:0007669"/>
    <property type="project" value="TreeGrafter"/>
</dbReference>
<dbReference type="InterPro" id="IPR036812">
    <property type="entry name" value="NAD(P)_OxRdtase_dom_sf"/>
</dbReference>
<dbReference type="PATRIC" id="fig|1261127.3.peg.984"/>
<evidence type="ECO:0000313" key="2">
    <source>
        <dbReference type="EMBL" id="AKE58516.1"/>
    </source>
</evidence>
<dbReference type="PANTHER" id="PTHR42686:SF1">
    <property type="entry name" value="GH17980P-RELATED"/>
    <property type="match status" value="1"/>
</dbReference>
<protein>
    <submittedName>
        <fullName evidence="2">Aldo/keto reductase</fullName>
    </submittedName>
</protein>
<dbReference type="CDD" id="cd19163">
    <property type="entry name" value="AKR_galDH"/>
    <property type="match status" value="1"/>
</dbReference>
<evidence type="ECO:0000313" key="3">
    <source>
        <dbReference type="Proteomes" id="UP000034085"/>
    </source>
</evidence>
<dbReference type="GO" id="GO:0005829">
    <property type="term" value="C:cytosol"/>
    <property type="evidence" value="ECO:0007669"/>
    <property type="project" value="TreeGrafter"/>
</dbReference>
<dbReference type="Pfam" id="PF00248">
    <property type="entry name" value="Aldo_ket_red"/>
    <property type="match status" value="1"/>
</dbReference>
<dbReference type="RefSeq" id="WP_046478819.1">
    <property type="nucleotide sequence ID" value="NZ_CP011132.1"/>
</dbReference>